<dbReference type="GO" id="GO:0043798">
    <property type="term" value="F:glycerate 2-kinase activity"/>
    <property type="evidence" value="ECO:0007669"/>
    <property type="project" value="UniProtKB-EC"/>
</dbReference>
<dbReference type="Gene3D" id="3.40.50.10180">
    <property type="entry name" value="Glycerate kinase, MOFRL-like N-terminal domain"/>
    <property type="match status" value="1"/>
</dbReference>
<organism evidence="3">
    <name type="scientific">uncultured Thermomicrobiales bacterium</name>
    <dbReference type="NCBI Taxonomy" id="1645740"/>
    <lineage>
        <taxon>Bacteria</taxon>
        <taxon>Pseudomonadati</taxon>
        <taxon>Thermomicrobiota</taxon>
        <taxon>Thermomicrobia</taxon>
        <taxon>Thermomicrobiales</taxon>
        <taxon>environmental samples</taxon>
    </lineage>
</organism>
<dbReference type="EMBL" id="CADCWL010000001">
    <property type="protein sequence ID" value="CAA9541009.1"/>
    <property type="molecule type" value="Genomic_DNA"/>
</dbReference>
<proteinExistence type="predicted"/>
<dbReference type="GO" id="GO:0005737">
    <property type="term" value="C:cytoplasm"/>
    <property type="evidence" value="ECO:0007669"/>
    <property type="project" value="TreeGrafter"/>
</dbReference>
<feature type="domain" description="MOFRL" evidence="1">
    <location>
        <begin position="321"/>
        <end position="427"/>
    </location>
</feature>
<keyword evidence="3" id="KW-0418">Kinase</keyword>
<evidence type="ECO:0000259" key="1">
    <source>
        <dbReference type="Pfam" id="PF05161"/>
    </source>
</evidence>
<dbReference type="InterPro" id="IPR038614">
    <property type="entry name" value="GK_N_sf"/>
</dbReference>
<dbReference type="SUPFAM" id="SSF82544">
    <property type="entry name" value="GckA/TtuD-like"/>
    <property type="match status" value="1"/>
</dbReference>
<reference evidence="3" key="1">
    <citation type="submission" date="2020-02" db="EMBL/GenBank/DDBJ databases">
        <authorList>
            <person name="Meier V. D."/>
        </authorList>
    </citation>
    <scope>NUCLEOTIDE SEQUENCE</scope>
    <source>
        <strain evidence="3">AVDCRST_MAG19</strain>
    </source>
</reference>
<dbReference type="PANTHER" id="PTHR12227:SF0">
    <property type="entry name" value="GLYCERATE KINASE"/>
    <property type="match status" value="1"/>
</dbReference>
<evidence type="ECO:0000313" key="3">
    <source>
        <dbReference type="EMBL" id="CAA9541009.1"/>
    </source>
</evidence>
<name>A0A6J4U809_9BACT</name>
<dbReference type="InterPro" id="IPR007835">
    <property type="entry name" value="MOFRL"/>
</dbReference>
<keyword evidence="3" id="KW-0808">Transferase</keyword>
<sequence length="439" mass="44265">MDARGEAHIRIESWLGDALAAVEPAAAIRRNLQRNGDALTVGRWHAPMTGRVVVLSVGKAAVAMARGADEALGGRVDAGLIVTKDGHADVSRIGSMPVLEAAHPVPDARSVEAGQAALSLVAGLGAGDLLLALISGGGSSLLEAPRPPVTLPDLATATDRLLRAGAPIHDLNALRTPLSLIKGGGLRLAAGPATVITLVLSDVLGNDPRVIASGPTVPGDADATAGLGVLRRYGVLDRVPGTIIRALEAETRDSGGATALISQDVVVVVGDNAAAVAAADAAVRRDGLRSRVIWSERRGEASLLAREWVAACEAAAPEVDVLLGGGEATVTVAGDGVGGRNTEFALAAALALAERGERAWVVASLATDGQDGPTDVAGAVADATTVERARAAGVSAADALVRNDSLRVFEAAGGLVRPGPTGTNVNDLYVAVRVPLASR</sequence>
<dbReference type="InterPro" id="IPR039760">
    <property type="entry name" value="MOFRL_protein"/>
</dbReference>
<accession>A0A6J4U809</accession>
<feature type="domain" description="MOFRL-associated" evidence="2">
    <location>
        <begin position="14"/>
        <end position="248"/>
    </location>
</feature>
<dbReference type="AlphaFoldDB" id="A0A6J4U809"/>
<dbReference type="EC" id="2.7.1.165" evidence="3"/>
<dbReference type="InterPro" id="IPR037035">
    <property type="entry name" value="GK-like_C_sf"/>
</dbReference>
<dbReference type="GO" id="GO:0008887">
    <property type="term" value="F:glycerate kinase activity"/>
    <property type="evidence" value="ECO:0007669"/>
    <property type="project" value="InterPro"/>
</dbReference>
<gene>
    <name evidence="3" type="ORF">AVDCRST_MAG19-1501</name>
</gene>
<dbReference type="Pfam" id="PF05161">
    <property type="entry name" value="MOFRL"/>
    <property type="match status" value="1"/>
</dbReference>
<evidence type="ECO:0000259" key="2">
    <source>
        <dbReference type="Pfam" id="PF13660"/>
    </source>
</evidence>
<dbReference type="PANTHER" id="PTHR12227">
    <property type="entry name" value="GLYCERATE KINASE"/>
    <property type="match status" value="1"/>
</dbReference>
<dbReference type="Gene3D" id="3.40.1480.10">
    <property type="entry name" value="MOFRL domain"/>
    <property type="match status" value="1"/>
</dbReference>
<protein>
    <submittedName>
        <fullName evidence="3">D-glycerate 2-kinase</fullName>
        <ecNumber evidence="3">2.7.1.165</ecNumber>
    </submittedName>
</protein>
<dbReference type="Pfam" id="PF13660">
    <property type="entry name" value="DUF4147"/>
    <property type="match status" value="1"/>
</dbReference>
<dbReference type="InterPro" id="IPR025286">
    <property type="entry name" value="MOFRL_assoc_dom"/>
</dbReference>